<protein>
    <submittedName>
        <fullName evidence="1">Uncharacterized protein</fullName>
    </submittedName>
</protein>
<organism evidence="1 2">
    <name type="scientific">Streptococcus mitis</name>
    <dbReference type="NCBI Taxonomy" id="28037"/>
    <lineage>
        <taxon>Bacteria</taxon>
        <taxon>Bacillati</taxon>
        <taxon>Bacillota</taxon>
        <taxon>Bacilli</taxon>
        <taxon>Lactobacillales</taxon>
        <taxon>Streptococcaceae</taxon>
        <taxon>Streptococcus</taxon>
        <taxon>Streptococcus mitis group</taxon>
    </lineage>
</organism>
<reference evidence="1 2" key="1">
    <citation type="submission" date="2018-11" db="EMBL/GenBank/DDBJ databases">
        <title>Species Designations Belie Phenotypic and Genotypic Heterogeneity in Oral Streptococci.</title>
        <authorList>
            <person name="Velsko I."/>
        </authorList>
    </citation>
    <scope>NUCLEOTIDE SEQUENCE [LARGE SCALE GENOMIC DNA]</scope>
    <source>
        <strain evidence="1 2">KLC12</strain>
    </source>
</reference>
<name>A0A428D1I7_STRMT</name>
<evidence type="ECO:0000313" key="2">
    <source>
        <dbReference type="Proteomes" id="UP000267691"/>
    </source>
</evidence>
<dbReference type="AlphaFoldDB" id="A0A428D1I7"/>
<evidence type="ECO:0000313" key="1">
    <source>
        <dbReference type="EMBL" id="RSI85952.1"/>
    </source>
</evidence>
<accession>A0A428D1I7</accession>
<comment type="caution">
    <text evidence="1">The sequence shown here is derived from an EMBL/GenBank/DDBJ whole genome shotgun (WGS) entry which is preliminary data.</text>
</comment>
<dbReference type="Proteomes" id="UP000267691">
    <property type="component" value="Unassembled WGS sequence"/>
</dbReference>
<proteinExistence type="predicted"/>
<dbReference type="RefSeq" id="WP_125443371.1">
    <property type="nucleotide sequence ID" value="NZ_JBHVEF010000005.1"/>
</dbReference>
<dbReference type="EMBL" id="RJNT01000004">
    <property type="protein sequence ID" value="RSI85952.1"/>
    <property type="molecule type" value="Genomic_DNA"/>
</dbReference>
<gene>
    <name evidence="1" type="ORF">D8853_05720</name>
</gene>
<sequence length="389" mass="45049">MSQNVDLIFSNYSNYKPRLEKDKKGKKYYSFRTKIKNFDADLLSSIISFSTSILEKPKLIRNIEFNFDSIELQDKLSYIYFECICFYLISQGFVVSVYLEVTRNVVSSGIYDSPIKYLNPPNGNYSLEKFLTEFQVKYTRTHLRLWVTSKNDFSSFSSTIVSFLKNLFIIDDKKILFSIANTIGELVGNAIEHGRSDCLVDIDYSDSFVHIQKPDRNFSALNVVILNFSTIKMGDLVKNKITQSHPCKMGVKYQDIKRIYNIHETFFNQQYTENIFWIIASLQHEISGRQDTMISGGRGSTKLLKSIIDYSESNYCYIMSGHELVKFHHNLLNEDSQGYVSFSNSDFQSAKPEKEVYSKSKIYLPGVGYNLNFVLEKKDSEDERNKVNV</sequence>